<dbReference type="VEuPathDB" id="FungiDB:AeMF1_014682"/>
<dbReference type="SMART" id="SM00415">
    <property type="entry name" value="HSF"/>
    <property type="match status" value="1"/>
</dbReference>
<comment type="subcellular location">
    <subcellularLocation>
        <location evidence="1">Nucleus</location>
    </subcellularLocation>
</comment>
<dbReference type="Pfam" id="PF00447">
    <property type="entry name" value="HSF_DNA-bind"/>
    <property type="match status" value="1"/>
</dbReference>
<evidence type="ECO:0000313" key="7">
    <source>
        <dbReference type="Proteomes" id="UP000481153"/>
    </source>
</evidence>
<keyword evidence="7" id="KW-1185">Reference proteome</keyword>
<dbReference type="InterPro" id="IPR036388">
    <property type="entry name" value="WH-like_DNA-bd_sf"/>
</dbReference>
<dbReference type="GO" id="GO:0003700">
    <property type="term" value="F:DNA-binding transcription factor activity"/>
    <property type="evidence" value="ECO:0007669"/>
    <property type="project" value="InterPro"/>
</dbReference>
<protein>
    <recommendedName>
        <fullName evidence="5">HSF-type DNA-binding domain-containing protein</fullName>
    </recommendedName>
</protein>
<reference evidence="6 7" key="1">
    <citation type="submission" date="2019-07" db="EMBL/GenBank/DDBJ databases">
        <title>Genomics analysis of Aphanomyces spp. identifies a new class of oomycete effector associated with host adaptation.</title>
        <authorList>
            <person name="Gaulin E."/>
        </authorList>
    </citation>
    <scope>NUCLEOTIDE SEQUENCE [LARGE SCALE GENOMIC DNA]</scope>
    <source>
        <strain evidence="6 7">ATCC 201684</strain>
    </source>
</reference>
<dbReference type="EMBL" id="VJMJ01000089">
    <property type="protein sequence ID" value="KAF0736179.1"/>
    <property type="molecule type" value="Genomic_DNA"/>
</dbReference>
<evidence type="ECO:0000313" key="6">
    <source>
        <dbReference type="EMBL" id="KAF0736179.1"/>
    </source>
</evidence>
<comment type="caution">
    <text evidence="6">The sequence shown here is derived from an EMBL/GenBank/DDBJ whole genome shotgun (WGS) entry which is preliminary data.</text>
</comment>
<keyword evidence="3" id="KW-0539">Nucleus</keyword>
<proteinExistence type="inferred from homology"/>
<accession>A0A6G0X847</accession>
<dbReference type="PANTHER" id="PTHR10015">
    <property type="entry name" value="HEAT SHOCK TRANSCRIPTION FACTOR"/>
    <property type="match status" value="1"/>
</dbReference>
<evidence type="ECO:0000256" key="4">
    <source>
        <dbReference type="RuleBase" id="RU004020"/>
    </source>
</evidence>
<dbReference type="InterPro" id="IPR000232">
    <property type="entry name" value="HSF_DNA-bd"/>
</dbReference>
<dbReference type="Gene3D" id="1.10.10.10">
    <property type="entry name" value="Winged helix-like DNA-binding domain superfamily/Winged helix DNA-binding domain"/>
    <property type="match status" value="1"/>
</dbReference>
<evidence type="ECO:0000256" key="3">
    <source>
        <dbReference type="ARBA" id="ARBA00023242"/>
    </source>
</evidence>
<dbReference type="AlphaFoldDB" id="A0A6G0X847"/>
<dbReference type="GO" id="GO:0005634">
    <property type="term" value="C:nucleus"/>
    <property type="evidence" value="ECO:0007669"/>
    <property type="project" value="UniProtKB-SubCell"/>
</dbReference>
<feature type="domain" description="HSF-type DNA-binding" evidence="5">
    <location>
        <begin position="4"/>
        <end position="99"/>
    </location>
</feature>
<dbReference type="PANTHER" id="PTHR10015:SF427">
    <property type="entry name" value="HEAT SHOCK FACTOR PROTEIN"/>
    <property type="match status" value="1"/>
</dbReference>
<gene>
    <name evidence="6" type="ORF">Ae201684_007202</name>
</gene>
<evidence type="ECO:0000259" key="5">
    <source>
        <dbReference type="SMART" id="SM00415"/>
    </source>
</evidence>
<evidence type="ECO:0000256" key="1">
    <source>
        <dbReference type="ARBA" id="ARBA00004123"/>
    </source>
</evidence>
<name>A0A6G0X847_9STRA</name>
<dbReference type="SUPFAM" id="SSF46785">
    <property type="entry name" value="Winged helix' DNA-binding domain"/>
    <property type="match status" value="1"/>
</dbReference>
<dbReference type="Proteomes" id="UP000481153">
    <property type="component" value="Unassembled WGS sequence"/>
</dbReference>
<keyword evidence="2" id="KW-0238">DNA-binding</keyword>
<dbReference type="InterPro" id="IPR036390">
    <property type="entry name" value="WH_DNA-bd_sf"/>
</dbReference>
<dbReference type="GO" id="GO:0043565">
    <property type="term" value="F:sequence-specific DNA binding"/>
    <property type="evidence" value="ECO:0007669"/>
    <property type="project" value="InterPro"/>
</dbReference>
<organism evidence="6 7">
    <name type="scientific">Aphanomyces euteiches</name>
    <dbReference type="NCBI Taxonomy" id="100861"/>
    <lineage>
        <taxon>Eukaryota</taxon>
        <taxon>Sar</taxon>
        <taxon>Stramenopiles</taxon>
        <taxon>Oomycota</taxon>
        <taxon>Saprolegniomycetes</taxon>
        <taxon>Saprolegniales</taxon>
        <taxon>Verrucalvaceae</taxon>
        <taxon>Aphanomyces</taxon>
    </lineage>
</organism>
<comment type="similarity">
    <text evidence="4">Belongs to the HSF family.</text>
</comment>
<sequence length="177" mass="20430">MAKHIPAFVKKLYFMLEKTAAMAGSPIQWANDGMSFYIYSHCDLALHVLPKFFHDTKLASFERQLHHFGFHKLRGSPDEYSHINFQRGNFAGLKHIQPRRRKNELSGSSSVVVQDIDAMMADIQRKLLSAQRASNDVAQFLDCFVDNKPYYTQLSTQRELQTLEDIMWSPQVTYITA</sequence>
<evidence type="ECO:0000256" key="2">
    <source>
        <dbReference type="ARBA" id="ARBA00023125"/>
    </source>
</evidence>